<proteinExistence type="predicted"/>
<sequence length="57" mass="6566">MDYREKQANLPKSNRINARNPFHVIDDIDLTHAQVLLVDDILYDWINGASSCGKAFY</sequence>
<gene>
    <name evidence="1" type="ORF">NCTC12195_01427</name>
</gene>
<dbReference type="EMBL" id="UHDK01000001">
    <property type="protein sequence ID" value="SUM31990.1"/>
    <property type="molecule type" value="Genomic_DNA"/>
</dbReference>
<name>A0A380FE11_STAGA</name>
<accession>A0A380FE11</accession>
<organism evidence="1 2">
    <name type="scientific">Staphylococcus gallinarum</name>
    <dbReference type="NCBI Taxonomy" id="1293"/>
    <lineage>
        <taxon>Bacteria</taxon>
        <taxon>Bacillati</taxon>
        <taxon>Bacillota</taxon>
        <taxon>Bacilli</taxon>
        <taxon>Bacillales</taxon>
        <taxon>Staphylococcaceae</taxon>
        <taxon>Staphylococcus</taxon>
    </lineage>
</organism>
<dbReference type="STRING" id="1293.SH09_03445"/>
<evidence type="ECO:0000313" key="2">
    <source>
        <dbReference type="Proteomes" id="UP000255277"/>
    </source>
</evidence>
<evidence type="ECO:0000313" key="1">
    <source>
        <dbReference type="EMBL" id="SUM31990.1"/>
    </source>
</evidence>
<dbReference type="AlphaFoldDB" id="A0A380FE11"/>
<dbReference type="Proteomes" id="UP000255277">
    <property type="component" value="Unassembled WGS sequence"/>
</dbReference>
<reference evidence="1 2" key="1">
    <citation type="submission" date="2018-06" db="EMBL/GenBank/DDBJ databases">
        <authorList>
            <consortium name="Pathogen Informatics"/>
            <person name="Doyle S."/>
        </authorList>
    </citation>
    <scope>NUCLEOTIDE SEQUENCE [LARGE SCALE GENOMIC DNA]</scope>
    <source>
        <strain evidence="1 2">NCTC12195</strain>
    </source>
</reference>
<protein>
    <submittedName>
        <fullName evidence="1">Competence protein ComF</fullName>
    </submittedName>
</protein>